<reference evidence="1 2" key="1">
    <citation type="submission" date="2015-11" db="EMBL/GenBank/DDBJ databases">
        <authorList>
            <person name="Hill K.K."/>
            <person name="Shirey T.B."/>
            <person name="Raphael B."/>
            <person name="Daligault H.E."/>
            <person name="Davenport K.W."/>
            <person name="Bruce D.C."/>
            <person name="Foley B.T."/>
            <person name="Johnson S.L."/>
        </authorList>
    </citation>
    <scope>NUCLEOTIDE SEQUENCE [LARGE SCALE GENOMIC DNA]</scope>
    <source>
        <strain evidence="1 2">CDC_1632</strain>
    </source>
</reference>
<proteinExistence type="predicted"/>
<gene>
    <name evidence="1" type="ORF">NPD5_3404</name>
</gene>
<dbReference type="RefSeq" id="WP_072586717.1">
    <property type="nucleotide sequence ID" value="NZ_CP013243.1"/>
</dbReference>
<name>A0A1L3NGP8_CLOSG</name>
<protein>
    <submittedName>
        <fullName evidence="1">Uncharacterized protein</fullName>
    </submittedName>
</protein>
<dbReference type="AlphaFoldDB" id="A0A1L3NGP8"/>
<sequence>MSKKCLLLCNRHNSIYGDNWCLWWGERESKSGYTSDIRLAHRFNEEEIKGYAEKGYDIPVPIDVIGVLEEYEPKETYNKNLRVMIEKGTLNELMGLELKPLFPDDEIICPNCGSCHYKEDFDYMGNEILICKECEYEFSEDDL</sequence>
<dbReference type="EMBL" id="CP013243">
    <property type="protein sequence ID" value="APH15293.1"/>
    <property type="molecule type" value="Genomic_DNA"/>
</dbReference>
<accession>A0A1L3NGP8</accession>
<accession>A0A6M0Y191</accession>
<evidence type="ECO:0000313" key="1">
    <source>
        <dbReference type="EMBL" id="APH15293.1"/>
    </source>
</evidence>
<organism evidence="1 2">
    <name type="scientific">Clostridium sporogenes</name>
    <dbReference type="NCBI Taxonomy" id="1509"/>
    <lineage>
        <taxon>Bacteria</taxon>
        <taxon>Bacillati</taxon>
        <taxon>Bacillota</taxon>
        <taxon>Clostridia</taxon>
        <taxon>Eubacteriales</taxon>
        <taxon>Clostridiaceae</taxon>
        <taxon>Clostridium</taxon>
    </lineage>
</organism>
<dbReference type="Proteomes" id="UP000182204">
    <property type="component" value="Chromosome"/>
</dbReference>
<evidence type="ECO:0000313" key="2">
    <source>
        <dbReference type="Proteomes" id="UP000182204"/>
    </source>
</evidence>